<evidence type="ECO:0000256" key="1">
    <source>
        <dbReference type="SAM" id="MobiDB-lite"/>
    </source>
</evidence>
<dbReference type="RefSeq" id="WP_097071731.1">
    <property type="nucleotide sequence ID" value="NZ_OBMQ01000001.1"/>
</dbReference>
<gene>
    <name evidence="3" type="ORF">SAMN05880501_101142</name>
</gene>
<dbReference type="EMBL" id="OBMQ01000001">
    <property type="protein sequence ID" value="SOB90328.1"/>
    <property type="molecule type" value="Genomic_DNA"/>
</dbReference>
<feature type="domain" description="YubB ferredoxin-like" evidence="2">
    <location>
        <begin position="75"/>
        <end position="144"/>
    </location>
</feature>
<keyword evidence="4" id="KW-1185">Reference proteome</keyword>
<dbReference type="AlphaFoldDB" id="A0A285R990"/>
<sequence length="191" mass="22109">MANNCHQTLYIKGNQEIVEEIISKLNEDNKYIRFSNVIEIPSTKELEELGLSKSEWCEKYYEVDCDFGILHETEIFKNEGRIVFDTIYSPCRQFVFQLCQMYNDVNFYLSFVEPYGNFQGYVECENSKVLQEYIGEAEWEIIDEGIDQGNTDGNDVADENNGNSSASTIHITDKKSREYDMSDIESFLGSI</sequence>
<name>A0A285R990_9BACL</name>
<evidence type="ECO:0000313" key="4">
    <source>
        <dbReference type="Proteomes" id="UP000219636"/>
    </source>
</evidence>
<accession>A0A285R990</accession>
<dbReference type="Pfam" id="PF18406">
    <property type="entry name" value="DUF1281_C"/>
    <property type="match status" value="1"/>
</dbReference>
<proteinExistence type="predicted"/>
<feature type="compositionally biased region" description="Polar residues" evidence="1">
    <location>
        <begin position="160"/>
        <end position="169"/>
    </location>
</feature>
<dbReference type="InterPro" id="IPR041329">
    <property type="entry name" value="YubB_C"/>
</dbReference>
<evidence type="ECO:0000259" key="2">
    <source>
        <dbReference type="Pfam" id="PF18406"/>
    </source>
</evidence>
<protein>
    <recommendedName>
        <fullName evidence="2">YubB ferredoxin-like domain-containing protein</fullName>
    </recommendedName>
</protein>
<feature type="region of interest" description="Disordered" evidence="1">
    <location>
        <begin position="148"/>
        <end position="169"/>
    </location>
</feature>
<organism evidence="3 4">
    <name type="scientific">Ureibacillus xyleni</name>
    <dbReference type="NCBI Taxonomy" id="614648"/>
    <lineage>
        <taxon>Bacteria</taxon>
        <taxon>Bacillati</taxon>
        <taxon>Bacillota</taxon>
        <taxon>Bacilli</taxon>
        <taxon>Bacillales</taxon>
        <taxon>Caryophanaceae</taxon>
        <taxon>Ureibacillus</taxon>
    </lineage>
</organism>
<dbReference type="Proteomes" id="UP000219636">
    <property type="component" value="Unassembled WGS sequence"/>
</dbReference>
<evidence type="ECO:0000313" key="3">
    <source>
        <dbReference type="EMBL" id="SOB90328.1"/>
    </source>
</evidence>
<reference evidence="4" key="1">
    <citation type="submission" date="2017-08" db="EMBL/GenBank/DDBJ databases">
        <authorList>
            <person name="Varghese N."/>
            <person name="Submissions S."/>
        </authorList>
    </citation>
    <scope>NUCLEOTIDE SEQUENCE [LARGE SCALE GENOMIC DNA]</scope>
    <source>
        <strain evidence="4">JC22</strain>
    </source>
</reference>